<dbReference type="RefSeq" id="WP_147527959.1">
    <property type="nucleotide sequence ID" value="NZ_SAYJ01000009.1"/>
</dbReference>
<dbReference type="Proteomes" id="UP000325013">
    <property type="component" value="Unassembled WGS sequence"/>
</dbReference>
<dbReference type="AlphaFoldDB" id="A0A5C8G9F5"/>
<gene>
    <name evidence="1" type="ORF">EPJ67_01370</name>
</gene>
<name>A0A5C8G9F5_9SPIR</name>
<comment type="caution">
    <text evidence="1">The sequence shown here is derived from an EMBL/GenBank/DDBJ whole genome shotgun (WGS) entry which is preliminary data.</text>
</comment>
<evidence type="ECO:0000313" key="1">
    <source>
        <dbReference type="EMBL" id="TXJ58389.1"/>
    </source>
</evidence>
<dbReference type="EMBL" id="SAYJ01000009">
    <property type="protein sequence ID" value="TXJ58389.1"/>
    <property type="molecule type" value="Genomic_DNA"/>
</dbReference>
<sequence length="253" mass="27641">MKLKQKSPQKAATNWIVSKSKNLLFTLIFIASLFAISCSVDNMKPEDLKVDLSKERGSGRYDTGELTTIQDTVNKKATVLVNGSSTTGTFLYTLLTNTSISSYKSANGAGVVVTDIIKVVDTTQNIEITGDVTIDKNDAGGVYRINIPNSGVTKIKVEYNYKLKYLPSSAPQTDHTVFNVNSHTTNWTSLDLYKEIAGSSESSLFGKTYIYGVMTSVSNNPTTYYMGLITNNILTNNNVSVASNGGAYKLWIY</sequence>
<accession>A0A5C8G9F5</accession>
<protein>
    <submittedName>
        <fullName evidence="1">Uncharacterized protein</fullName>
    </submittedName>
</protein>
<reference evidence="1 2" key="1">
    <citation type="journal article" date="1992" name="Lakartidningen">
        <title>[Penicillin V and not amoxicillin is the first choice preparation in acute otitis].</title>
        <authorList>
            <person name="Kamme C."/>
            <person name="Lundgren K."/>
            <person name="Prellner K."/>
        </authorList>
    </citation>
    <scope>NUCLEOTIDE SEQUENCE [LARGE SCALE GENOMIC DNA]</scope>
    <source>
        <strain evidence="1 2">PC2777IV</strain>
    </source>
</reference>
<organism evidence="1 2">
    <name type="scientific">Brachyspira aalborgi</name>
    <dbReference type="NCBI Taxonomy" id="29522"/>
    <lineage>
        <taxon>Bacteria</taxon>
        <taxon>Pseudomonadati</taxon>
        <taxon>Spirochaetota</taxon>
        <taxon>Spirochaetia</taxon>
        <taxon>Brachyspirales</taxon>
        <taxon>Brachyspiraceae</taxon>
        <taxon>Brachyspira</taxon>
    </lineage>
</organism>
<dbReference type="OrthoDB" id="10000889at2"/>
<evidence type="ECO:0000313" key="2">
    <source>
        <dbReference type="Proteomes" id="UP000325013"/>
    </source>
</evidence>
<proteinExistence type="predicted"/>